<accession>A0ABN6L657</accession>
<dbReference type="HAMAP" id="MF_00503">
    <property type="entry name" value="Ribosomal_bL9"/>
    <property type="match status" value="1"/>
</dbReference>
<dbReference type="InterPro" id="IPR020070">
    <property type="entry name" value="Ribosomal_bL9_N"/>
</dbReference>
<keyword evidence="2 7" id="KW-0699">rRNA-binding</keyword>
<dbReference type="Pfam" id="PF03948">
    <property type="entry name" value="Ribosomal_L9_C"/>
    <property type="match status" value="1"/>
</dbReference>
<feature type="domain" description="Ribosomal protein L9" evidence="8">
    <location>
        <begin position="13"/>
        <end position="40"/>
    </location>
</feature>
<dbReference type="InterPro" id="IPR020069">
    <property type="entry name" value="Ribosomal_bL9_C"/>
</dbReference>
<dbReference type="InterPro" id="IPR036935">
    <property type="entry name" value="Ribosomal_bL9_N_sf"/>
</dbReference>
<dbReference type="RefSeq" id="WP_332922068.1">
    <property type="nucleotide sequence ID" value="NZ_AP025292.1"/>
</dbReference>
<keyword evidence="4 7" id="KW-0689">Ribosomal protein</keyword>
<organism evidence="9 10">
    <name type="scientific">Persicobacter psychrovividus</name>
    <dbReference type="NCBI Taxonomy" id="387638"/>
    <lineage>
        <taxon>Bacteria</taxon>
        <taxon>Pseudomonadati</taxon>
        <taxon>Bacteroidota</taxon>
        <taxon>Cytophagia</taxon>
        <taxon>Cytophagales</taxon>
        <taxon>Persicobacteraceae</taxon>
        <taxon>Persicobacter</taxon>
    </lineage>
</organism>
<gene>
    <name evidence="7 9" type="primary">rplI</name>
    <name evidence="9" type="ORF">PEPS_09460</name>
</gene>
<dbReference type="InterPro" id="IPR000244">
    <property type="entry name" value="Ribosomal_bL9"/>
</dbReference>
<dbReference type="SUPFAM" id="SSF55653">
    <property type="entry name" value="Ribosomal protein L9 C-domain"/>
    <property type="match status" value="1"/>
</dbReference>
<evidence type="ECO:0000256" key="6">
    <source>
        <dbReference type="ARBA" id="ARBA00035292"/>
    </source>
</evidence>
<dbReference type="SUPFAM" id="SSF55658">
    <property type="entry name" value="L9 N-domain-like"/>
    <property type="match status" value="1"/>
</dbReference>
<evidence type="ECO:0000313" key="10">
    <source>
        <dbReference type="Proteomes" id="UP001354989"/>
    </source>
</evidence>
<keyword evidence="5 7" id="KW-0687">Ribonucleoprotein</keyword>
<evidence type="ECO:0000256" key="5">
    <source>
        <dbReference type="ARBA" id="ARBA00023274"/>
    </source>
</evidence>
<comment type="similarity">
    <text evidence="1 7">Belongs to the bacterial ribosomal protein bL9 family.</text>
</comment>
<dbReference type="Pfam" id="PF01281">
    <property type="entry name" value="Ribosomal_L9_N"/>
    <property type="match status" value="1"/>
</dbReference>
<protein>
    <recommendedName>
        <fullName evidence="6 7">Large ribosomal subunit protein bL9</fullName>
    </recommendedName>
</protein>
<dbReference type="PANTHER" id="PTHR21368">
    <property type="entry name" value="50S RIBOSOMAL PROTEIN L9"/>
    <property type="match status" value="1"/>
</dbReference>
<dbReference type="Gene3D" id="3.10.430.100">
    <property type="entry name" value="Ribosomal protein L9, C-terminal domain"/>
    <property type="match status" value="1"/>
</dbReference>
<keyword evidence="10" id="KW-1185">Reference proteome</keyword>
<keyword evidence="3 7" id="KW-0694">RNA-binding</keyword>
<evidence type="ECO:0000256" key="2">
    <source>
        <dbReference type="ARBA" id="ARBA00022730"/>
    </source>
</evidence>
<dbReference type="InterPro" id="IPR036791">
    <property type="entry name" value="Ribosomal_bL9_C_sf"/>
</dbReference>
<evidence type="ECO:0000259" key="8">
    <source>
        <dbReference type="PROSITE" id="PS00651"/>
    </source>
</evidence>
<evidence type="ECO:0000256" key="3">
    <source>
        <dbReference type="ARBA" id="ARBA00022884"/>
    </source>
</evidence>
<evidence type="ECO:0000256" key="7">
    <source>
        <dbReference type="HAMAP-Rule" id="MF_00503"/>
    </source>
</evidence>
<dbReference type="PROSITE" id="PS00651">
    <property type="entry name" value="RIBOSOMAL_L9"/>
    <property type="match status" value="1"/>
</dbReference>
<dbReference type="GO" id="GO:0005840">
    <property type="term" value="C:ribosome"/>
    <property type="evidence" value="ECO:0007669"/>
    <property type="project" value="UniProtKB-KW"/>
</dbReference>
<evidence type="ECO:0000313" key="9">
    <source>
        <dbReference type="EMBL" id="BDC98665.1"/>
    </source>
</evidence>
<dbReference type="NCBIfam" id="TIGR00158">
    <property type="entry name" value="L9"/>
    <property type="match status" value="1"/>
</dbReference>
<sequence>MEIILTTNIKGLGYKNDIVDVKPGYGRNYLIPQGYAMVATASNKKMTAENIKQAAHKAEKIKADAEALAANIGDTKLTISTKAGDNGKIFGSVTTNQISSLLKEKGYDVDRKQISINGEVKFVGEYTASIDLHKEVKHEIKFEVIAE</sequence>
<dbReference type="Gene3D" id="3.40.5.10">
    <property type="entry name" value="Ribosomal protein L9, N-terminal domain"/>
    <property type="match status" value="1"/>
</dbReference>
<dbReference type="InterPro" id="IPR009027">
    <property type="entry name" value="Ribosomal_bL9/RNase_H1_N"/>
</dbReference>
<dbReference type="EMBL" id="AP025292">
    <property type="protein sequence ID" value="BDC98665.1"/>
    <property type="molecule type" value="Genomic_DNA"/>
</dbReference>
<name>A0ABN6L657_9BACT</name>
<dbReference type="Proteomes" id="UP001354989">
    <property type="component" value="Chromosome"/>
</dbReference>
<evidence type="ECO:0000256" key="4">
    <source>
        <dbReference type="ARBA" id="ARBA00022980"/>
    </source>
</evidence>
<evidence type="ECO:0000256" key="1">
    <source>
        <dbReference type="ARBA" id="ARBA00010605"/>
    </source>
</evidence>
<dbReference type="InterPro" id="IPR020594">
    <property type="entry name" value="Ribosomal_bL9_bac/chp"/>
</dbReference>
<comment type="function">
    <text evidence="7">Binds to the 23S rRNA.</text>
</comment>
<proteinExistence type="inferred from homology"/>
<reference evidence="9 10" key="1">
    <citation type="submission" date="2021-12" db="EMBL/GenBank/DDBJ databases">
        <title>Genome sequencing of bacteria with rrn-lacking chromosome and rrn-plasmid.</title>
        <authorList>
            <person name="Anda M."/>
            <person name="Iwasaki W."/>
        </authorList>
    </citation>
    <scope>NUCLEOTIDE SEQUENCE [LARGE SCALE GENOMIC DNA]</scope>
    <source>
        <strain evidence="9 10">NBRC 101262</strain>
    </source>
</reference>